<sequence>MVVSQCFASLGLYAIIACDFAPPALVRRRIAMKGERSQ</sequence>
<keyword evidence="1" id="KW-0472">Membrane</keyword>
<dbReference type="EMBL" id="BBZA01000088">
    <property type="protein sequence ID" value="GAP62862.1"/>
    <property type="molecule type" value="Genomic_DNA"/>
</dbReference>
<accession>A0A0M8K8E6</accession>
<keyword evidence="3" id="KW-1185">Reference proteome</keyword>
<evidence type="ECO:0000256" key="1">
    <source>
        <dbReference type="SAM" id="Phobius"/>
    </source>
</evidence>
<reference evidence="3" key="2">
    <citation type="submission" date="2015-08" db="EMBL/GenBank/DDBJ databases">
        <title>Draft Genome Sequence of a Heterotrophic Facultative Anaerobic Bacterium Ardenticatena maritima Strain 110S.</title>
        <authorList>
            <person name="Kawaichi S."/>
            <person name="Yoshida T."/>
            <person name="Sako Y."/>
            <person name="Nakamura R."/>
        </authorList>
    </citation>
    <scope>NUCLEOTIDE SEQUENCE [LARGE SCALE GENOMIC DNA]</scope>
    <source>
        <strain evidence="3">110S</strain>
    </source>
</reference>
<organism evidence="2 3">
    <name type="scientific">Ardenticatena maritima</name>
    <dbReference type="NCBI Taxonomy" id="872965"/>
    <lineage>
        <taxon>Bacteria</taxon>
        <taxon>Bacillati</taxon>
        <taxon>Chloroflexota</taxon>
        <taxon>Ardenticatenia</taxon>
        <taxon>Ardenticatenales</taxon>
        <taxon>Ardenticatenaceae</taxon>
        <taxon>Ardenticatena</taxon>
    </lineage>
</organism>
<keyword evidence="1" id="KW-1133">Transmembrane helix</keyword>
<protein>
    <submittedName>
        <fullName evidence="2">Uncharacterized protein</fullName>
    </submittedName>
</protein>
<keyword evidence="1" id="KW-0812">Transmembrane</keyword>
<reference evidence="2 3" key="1">
    <citation type="journal article" date="2015" name="Genome Announc.">
        <title>Draft Genome Sequence of a Heterotrophic Facultative Anaerobic Thermophilic Bacterium, Ardenticatena maritima Strain 110ST.</title>
        <authorList>
            <person name="Kawaichi S."/>
            <person name="Yoshida T."/>
            <person name="Sako Y."/>
            <person name="Nakamura R."/>
        </authorList>
    </citation>
    <scope>NUCLEOTIDE SEQUENCE [LARGE SCALE GENOMIC DNA]</scope>
    <source>
        <strain evidence="2 3">110S</strain>
    </source>
</reference>
<gene>
    <name evidence="2" type="ORF">ARMA_1284</name>
</gene>
<evidence type="ECO:0000313" key="3">
    <source>
        <dbReference type="Proteomes" id="UP000037784"/>
    </source>
</evidence>
<dbReference type="Proteomes" id="UP000037784">
    <property type="component" value="Unassembled WGS sequence"/>
</dbReference>
<feature type="transmembrane region" description="Helical" evidence="1">
    <location>
        <begin position="6"/>
        <end position="26"/>
    </location>
</feature>
<name>A0A0M8K8E6_9CHLR</name>
<evidence type="ECO:0000313" key="2">
    <source>
        <dbReference type="EMBL" id="GAP62862.1"/>
    </source>
</evidence>
<proteinExistence type="predicted"/>
<dbReference type="InParanoid" id="A0A0M8K8E6"/>
<comment type="caution">
    <text evidence="2">The sequence shown here is derived from an EMBL/GenBank/DDBJ whole genome shotgun (WGS) entry which is preliminary data.</text>
</comment>
<dbReference type="AlphaFoldDB" id="A0A0M8K8E6"/>